<evidence type="ECO:0000256" key="9">
    <source>
        <dbReference type="ARBA" id="ARBA00023228"/>
    </source>
</evidence>
<evidence type="ECO:0000256" key="10">
    <source>
        <dbReference type="ARBA" id="ARBA00048473"/>
    </source>
</evidence>
<evidence type="ECO:0000256" key="1">
    <source>
        <dbReference type="ARBA" id="ARBA00004155"/>
    </source>
</evidence>
<dbReference type="AlphaFoldDB" id="A0A177CSI7"/>
<dbReference type="OrthoDB" id="75720at2759"/>
<evidence type="ECO:0000256" key="6">
    <source>
        <dbReference type="ARBA" id="ARBA00022847"/>
    </source>
</evidence>
<dbReference type="InterPro" id="IPR006603">
    <property type="entry name" value="PQ-loop_rpt"/>
</dbReference>
<evidence type="ECO:0000256" key="3">
    <source>
        <dbReference type="ARBA" id="ARBA00022448"/>
    </source>
</evidence>
<dbReference type="GO" id="GO:0015293">
    <property type="term" value="F:symporter activity"/>
    <property type="evidence" value="ECO:0007669"/>
    <property type="project" value="UniProtKB-KW"/>
</dbReference>
<keyword evidence="3" id="KW-0813">Transport</keyword>
<comment type="catalytic activity">
    <reaction evidence="10">
        <text>L-cystine(out) + H(+)(out) = L-cystine(in) + H(+)(in)</text>
        <dbReference type="Rhea" id="RHEA:66172"/>
        <dbReference type="ChEBI" id="CHEBI:15378"/>
        <dbReference type="ChEBI" id="CHEBI:35491"/>
    </reaction>
    <physiologicalReaction direction="left-to-right" evidence="10">
        <dbReference type="Rhea" id="RHEA:66173"/>
    </physiologicalReaction>
</comment>
<name>A0A177CSI7_9PLEO</name>
<protein>
    <recommendedName>
        <fullName evidence="14">L-cystine transporter-like protein</fullName>
    </recommendedName>
</protein>
<dbReference type="PANTHER" id="PTHR13131">
    <property type="entry name" value="CYSTINOSIN"/>
    <property type="match status" value="1"/>
</dbReference>
<evidence type="ECO:0000256" key="2">
    <source>
        <dbReference type="ARBA" id="ARBA00006855"/>
    </source>
</evidence>
<evidence type="ECO:0000313" key="12">
    <source>
        <dbReference type="EMBL" id="OAG10504.1"/>
    </source>
</evidence>
<feature type="transmembrane region" description="Helical" evidence="11">
    <location>
        <begin position="164"/>
        <end position="183"/>
    </location>
</feature>
<keyword evidence="9" id="KW-0458">Lysosome</keyword>
<evidence type="ECO:0000256" key="11">
    <source>
        <dbReference type="SAM" id="Phobius"/>
    </source>
</evidence>
<dbReference type="STRING" id="1460663.A0A177CSI7"/>
<keyword evidence="7 11" id="KW-1133">Transmembrane helix</keyword>
<dbReference type="GO" id="GO:0000324">
    <property type="term" value="C:fungal-type vacuole"/>
    <property type="evidence" value="ECO:0007669"/>
    <property type="project" value="TreeGrafter"/>
</dbReference>
<feature type="transmembrane region" description="Helical" evidence="11">
    <location>
        <begin position="203"/>
        <end position="222"/>
    </location>
</feature>
<dbReference type="PANTHER" id="PTHR13131:SF5">
    <property type="entry name" value="CYSTINOSIN"/>
    <property type="match status" value="1"/>
</dbReference>
<feature type="transmembrane region" description="Helical" evidence="11">
    <location>
        <begin position="12"/>
        <end position="32"/>
    </location>
</feature>
<keyword evidence="5" id="KW-0677">Repeat</keyword>
<evidence type="ECO:0000256" key="7">
    <source>
        <dbReference type="ARBA" id="ARBA00022989"/>
    </source>
</evidence>
<dbReference type="NCBIfam" id="TIGR00951">
    <property type="entry name" value="2A43"/>
    <property type="match status" value="1"/>
</dbReference>
<feature type="transmembrane region" description="Helical" evidence="11">
    <location>
        <begin position="96"/>
        <end position="120"/>
    </location>
</feature>
<dbReference type="InterPro" id="IPR005282">
    <property type="entry name" value="LC_transporter"/>
</dbReference>
<gene>
    <name evidence="12" type="ORF">CC84DRAFT_1161440</name>
</gene>
<feature type="transmembrane region" description="Helical" evidence="11">
    <location>
        <begin position="132"/>
        <end position="152"/>
    </location>
</feature>
<keyword evidence="6" id="KW-0769">Symport</keyword>
<sequence length="283" mass="32039">MPEADSELVMFLHALSRILGWAYFLSWSASFYPQAFNNYRRKSTLGLAVDFPTLNILGFTCYAINTATFMYSPTIRSQYAYRHPTAPENTVQFNDFLFAAHGAFMCVVLYSQFYTWIWGFKVGARQKASKGALGIFWGCVLAILVTVFLAQAAGKDSGYDPSSWAWIDVIYALGYVKLITVVVKYIPQAWVNFKRKSTDGWSIYPMLLDFAGGWLSLAQLVLDSSLQNDWSGITGNPVKFGLGNITIVFDIVFFVQHYILYKHSAKSADEEEEWNDEREGLLT</sequence>
<dbReference type="GeneID" id="28761225"/>
<keyword evidence="8 11" id="KW-0472">Membrane</keyword>
<dbReference type="FunFam" id="1.20.1280.290:FF:000016">
    <property type="entry name" value="Cystinosin homolog"/>
    <property type="match status" value="1"/>
</dbReference>
<feature type="transmembrane region" description="Helical" evidence="11">
    <location>
        <begin position="44"/>
        <end position="65"/>
    </location>
</feature>
<keyword evidence="4 11" id="KW-0812">Transmembrane</keyword>
<dbReference type="Proteomes" id="UP000077069">
    <property type="component" value="Unassembled WGS sequence"/>
</dbReference>
<organism evidence="12 13">
    <name type="scientific">Paraphaeosphaeria sporulosa</name>
    <dbReference type="NCBI Taxonomy" id="1460663"/>
    <lineage>
        <taxon>Eukaryota</taxon>
        <taxon>Fungi</taxon>
        <taxon>Dikarya</taxon>
        <taxon>Ascomycota</taxon>
        <taxon>Pezizomycotina</taxon>
        <taxon>Dothideomycetes</taxon>
        <taxon>Pleosporomycetidae</taxon>
        <taxon>Pleosporales</taxon>
        <taxon>Massarineae</taxon>
        <taxon>Didymosphaeriaceae</taxon>
        <taxon>Paraphaeosphaeria</taxon>
    </lineage>
</organism>
<dbReference type="SMART" id="SM00679">
    <property type="entry name" value="CTNS"/>
    <property type="match status" value="2"/>
</dbReference>
<comment type="subcellular location">
    <subcellularLocation>
        <location evidence="1">Lysosome membrane</location>
        <topology evidence="1">Multi-pass membrane protein</topology>
    </subcellularLocation>
</comment>
<feature type="transmembrane region" description="Helical" evidence="11">
    <location>
        <begin position="242"/>
        <end position="261"/>
    </location>
</feature>
<evidence type="ECO:0000256" key="8">
    <source>
        <dbReference type="ARBA" id="ARBA00023136"/>
    </source>
</evidence>
<dbReference type="Gene3D" id="1.20.1280.290">
    <property type="match status" value="2"/>
</dbReference>
<evidence type="ECO:0000256" key="4">
    <source>
        <dbReference type="ARBA" id="ARBA00022692"/>
    </source>
</evidence>
<dbReference type="GO" id="GO:0015184">
    <property type="term" value="F:L-cystine transmembrane transporter activity"/>
    <property type="evidence" value="ECO:0007669"/>
    <property type="project" value="TreeGrafter"/>
</dbReference>
<keyword evidence="13" id="KW-1185">Reference proteome</keyword>
<proteinExistence type="inferred from homology"/>
<evidence type="ECO:0000313" key="13">
    <source>
        <dbReference type="Proteomes" id="UP000077069"/>
    </source>
</evidence>
<dbReference type="Pfam" id="PF04193">
    <property type="entry name" value="PQ-loop"/>
    <property type="match status" value="2"/>
</dbReference>
<dbReference type="GO" id="GO:0005774">
    <property type="term" value="C:vacuolar membrane"/>
    <property type="evidence" value="ECO:0007669"/>
    <property type="project" value="TreeGrafter"/>
</dbReference>
<dbReference type="EMBL" id="KV441549">
    <property type="protein sequence ID" value="OAG10504.1"/>
    <property type="molecule type" value="Genomic_DNA"/>
</dbReference>
<comment type="similarity">
    <text evidence="2">Belongs to the cystinosin family.</text>
</comment>
<dbReference type="RefSeq" id="XP_018040869.1">
    <property type="nucleotide sequence ID" value="XM_018177739.1"/>
</dbReference>
<accession>A0A177CSI7</accession>
<evidence type="ECO:0000256" key="5">
    <source>
        <dbReference type="ARBA" id="ARBA00022737"/>
    </source>
</evidence>
<dbReference type="InParanoid" id="A0A177CSI7"/>
<dbReference type="FunCoup" id="A0A177CSI7">
    <property type="interactions" value="227"/>
</dbReference>
<evidence type="ECO:0008006" key="14">
    <source>
        <dbReference type="Google" id="ProtNLM"/>
    </source>
</evidence>
<reference evidence="12 13" key="1">
    <citation type="submission" date="2016-05" db="EMBL/GenBank/DDBJ databases">
        <title>Comparative analysis of secretome profiles of manganese(II)-oxidizing ascomycete fungi.</title>
        <authorList>
            <consortium name="DOE Joint Genome Institute"/>
            <person name="Zeiner C.A."/>
            <person name="Purvine S.O."/>
            <person name="Zink E.M."/>
            <person name="Wu S."/>
            <person name="Pasa-Tolic L."/>
            <person name="Chaput D.L."/>
            <person name="Haridas S."/>
            <person name="Grigoriev I.V."/>
            <person name="Santelli C.M."/>
            <person name="Hansel C.M."/>
        </authorList>
    </citation>
    <scope>NUCLEOTIDE SEQUENCE [LARGE SCALE GENOMIC DNA]</scope>
    <source>
        <strain evidence="12 13">AP3s5-JAC2a</strain>
    </source>
</reference>